<evidence type="ECO:0000313" key="1">
    <source>
        <dbReference type="EMBL" id="PSV78222.1"/>
    </source>
</evidence>
<organism evidence="1 2">
    <name type="scientific">Photobacterium leiognathi</name>
    <dbReference type="NCBI Taxonomy" id="553611"/>
    <lineage>
        <taxon>Bacteria</taxon>
        <taxon>Pseudomonadati</taxon>
        <taxon>Pseudomonadota</taxon>
        <taxon>Gammaproteobacteria</taxon>
        <taxon>Vibrionales</taxon>
        <taxon>Vibrionaceae</taxon>
        <taxon>Photobacterium</taxon>
    </lineage>
</organism>
<proteinExistence type="predicted"/>
<dbReference type="EMBL" id="PYOI01000046">
    <property type="protein sequence ID" value="PSV78222.1"/>
    <property type="molecule type" value="Genomic_DNA"/>
</dbReference>
<evidence type="ECO:0008006" key="3">
    <source>
        <dbReference type="Google" id="ProtNLM"/>
    </source>
</evidence>
<dbReference type="Proteomes" id="UP000241566">
    <property type="component" value="Unassembled WGS sequence"/>
</dbReference>
<reference evidence="1 2" key="1">
    <citation type="submission" date="2018-01" db="EMBL/GenBank/DDBJ databases">
        <title>Whole genome sequencing of Histamine producing bacteria.</title>
        <authorList>
            <person name="Butler K."/>
        </authorList>
    </citation>
    <scope>NUCLEOTIDE SEQUENCE [LARGE SCALE GENOMIC DNA]</scope>
    <source>
        <strain evidence="1 2">ATCC 25521</strain>
    </source>
</reference>
<gene>
    <name evidence="1" type="ORF">CTM94_19575</name>
</gene>
<protein>
    <recommendedName>
        <fullName evidence="3">Transposase</fullName>
    </recommendedName>
</protein>
<comment type="caution">
    <text evidence="1">The sequence shown here is derived from an EMBL/GenBank/DDBJ whole genome shotgun (WGS) entry which is preliminary data.</text>
</comment>
<keyword evidence="2" id="KW-1185">Reference proteome</keyword>
<sequence length="76" mass="9189">MNVFNAIAVVERLKKETKETRKQRYRRSRLDRYKAELIALKQEGASNAECQRWLRKNRIKVDHRTVGRWVEKNFNG</sequence>
<name>A0ABX5GAY9_PHOLE</name>
<accession>A0ABX5GAY9</accession>
<evidence type="ECO:0000313" key="2">
    <source>
        <dbReference type="Proteomes" id="UP000241566"/>
    </source>
</evidence>